<comment type="caution">
    <text evidence="1">The sequence shown here is derived from an EMBL/GenBank/DDBJ whole genome shotgun (WGS) entry which is preliminary data.</text>
</comment>
<evidence type="ECO:0000313" key="1">
    <source>
        <dbReference type="EMBL" id="KAK2138804.1"/>
    </source>
</evidence>
<protein>
    <submittedName>
        <fullName evidence="1">Uncharacterized protein</fullName>
    </submittedName>
</protein>
<organism evidence="1 2">
    <name type="scientific">Paralvinella palmiformis</name>
    <dbReference type="NCBI Taxonomy" id="53620"/>
    <lineage>
        <taxon>Eukaryota</taxon>
        <taxon>Metazoa</taxon>
        <taxon>Spiralia</taxon>
        <taxon>Lophotrochozoa</taxon>
        <taxon>Annelida</taxon>
        <taxon>Polychaeta</taxon>
        <taxon>Sedentaria</taxon>
        <taxon>Canalipalpata</taxon>
        <taxon>Terebellida</taxon>
        <taxon>Terebelliformia</taxon>
        <taxon>Alvinellidae</taxon>
        <taxon>Paralvinella</taxon>
    </lineage>
</organism>
<dbReference type="Proteomes" id="UP001208570">
    <property type="component" value="Unassembled WGS sequence"/>
</dbReference>
<reference evidence="1" key="1">
    <citation type="journal article" date="2023" name="Mol. Biol. Evol.">
        <title>Third-Generation Sequencing Reveals the Adaptive Role of the Epigenome in Three Deep-Sea Polychaetes.</title>
        <authorList>
            <person name="Perez M."/>
            <person name="Aroh O."/>
            <person name="Sun Y."/>
            <person name="Lan Y."/>
            <person name="Juniper S.K."/>
            <person name="Young C.R."/>
            <person name="Angers B."/>
            <person name="Qian P.Y."/>
        </authorList>
    </citation>
    <scope>NUCLEOTIDE SEQUENCE</scope>
    <source>
        <strain evidence="1">P08H-3</strain>
    </source>
</reference>
<evidence type="ECO:0000313" key="2">
    <source>
        <dbReference type="Proteomes" id="UP001208570"/>
    </source>
</evidence>
<keyword evidence="2" id="KW-1185">Reference proteome</keyword>
<sequence length="262" mass="29788">MIKTKESSTEDEVKKLAEVITESINEEIVNILVMQHPVDKLIMYMECCKRDYCDKRVQEAKDRGYALVSKQQDMYLKEGAIIMVRCLNGIKLDLARDVSELQVQFSAELFRPVEFYLKPHHSTPGTGADSRNARGYLEFVVARKDVGPTELRLRRYTDMADIVLSNLPITIPVDSRLLTIVRHLIEDYDVLHDSKLFLMDLGLSDADYYEIESKNNKSIKGVLTDGLLLWHNKLETGDGFDVIISKLKSGKHNQAAGTMFGT</sequence>
<accession>A0AAD9MQ34</accession>
<dbReference type="AlphaFoldDB" id="A0AAD9MQ34"/>
<proteinExistence type="predicted"/>
<gene>
    <name evidence="1" type="ORF">LSH36_2395g00006</name>
</gene>
<dbReference type="EMBL" id="JAODUP010002385">
    <property type="protein sequence ID" value="KAK2138804.1"/>
    <property type="molecule type" value="Genomic_DNA"/>
</dbReference>
<name>A0AAD9MQ34_9ANNE</name>